<comment type="caution">
    <text evidence="4">The sequence shown here is derived from an EMBL/GenBank/DDBJ whole genome shotgun (WGS) entry which is preliminary data.</text>
</comment>
<feature type="binding site" evidence="3">
    <location>
        <position position="53"/>
    </location>
    <ligand>
        <name>Mg(2+)</name>
        <dbReference type="ChEBI" id="CHEBI:18420"/>
        <label>1</label>
    </ligand>
</feature>
<dbReference type="OrthoDB" id="9798107at2"/>
<dbReference type="InterPro" id="IPR036705">
    <property type="entry name" value="Ribosyl_crysJ1_sf"/>
</dbReference>
<feature type="binding site" evidence="3">
    <location>
        <position position="52"/>
    </location>
    <ligand>
        <name>Mg(2+)</name>
        <dbReference type="ChEBI" id="CHEBI:18420"/>
        <label>1</label>
    </ligand>
</feature>
<accession>A0A6N9Q8G4</accession>
<dbReference type="GO" id="GO:0046872">
    <property type="term" value="F:metal ion binding"/>
    <property type="evidence" value="ECO:0007669"/>
    <property type="project" value="UniProtKB-KW"/>
</dbReference>
<evidence type="ECO:0000256" key="1">
    <source>
        <dbReference type="ARBA" id="ARBA00010702"/>
    </source>
</evidence>
<comment type="cofactor">
    <cofactor evidence="3">
        <name>Mg(2+)</name>
        <dbReference type="ChEBI" id="CHEBI:18420"/>
    </cofactor>
    <text evidence="3">Binds 2 magnesium ions per subunit.</text>
</comment>
<dbReference type="PANTHER" id="PTHR16222:SF24">
    <property type="entry name" value="ADP-RIBOSYLHYDROLASE ARH3"/>
    <property type="match status" value="1"/>
</dbReference>
<keyword evidence="2 4" id="KW-0378">Hydrolase</keyword>
<feature type="binding site" evidence="3">
    <location>
        <position position="266"/>
    </location>
    <ligand>
        <name>Mg(2+)</name>
        <dbReference type="ChEBI" id="CHEBI:18420"/>
        <label>1</label>
    </ligand>
</feature>
<keyword evidence="3" id="KW-0460">Magnesium</keyword>
<protein>
    <submittedName>
        <fullName evidence="4">ADP-ribosylglycohydrolase family protein</fullName>
    </submittedName>
</protein>
<reference evidence="4 5" key="1">
    <citation type="submission" date="2019-01" db="EMBL/GenBank/DDBJ databases">
        <title>Chengkuizengella sp. nov., isolated from deep-sea sediment of East Pacific Ocean.</title>
        <authorList>
            <person name="Yang J."/>
            <person name="Lai Q."/>
            <person name="Shao Z."/>
        </authorList>
    </citation>
    <scope>NUCLEOTIDE SEQUENCE [LARGE SCALE GENOMIC DNA]</scope>
    <source>
        <strain evidence="4 5">YPA3-1-1</strain>
    </source>
</reference>
<organism evidence="4 5">
    <name type="scientific">Chengkuizengella marina</name>
    <dbReference type="NCBI Taxonomy" id="2507566"/>
    <lineage>
        <taxon>Bacteria</taxon>
        <taxon>Bacillati</taxon>
        <taxon>Bacillota</taxon>
        <taxon>Bacilli</taxon>
        <taxon>Bacillales</taxon>
        <taxon>Paenibacillaceae</taxon>
        <taxon>Chengkuizengella</taxon>
    </lineage>
</organism>
<dbReference type="RefSeq" id="WP_160647961.1">
    <property type="nucleotide sequence ID" value="NZ_SIJB01000061.1"/>
</dbReference>
<dbReference type="GO" id="GO:0016787">
    <property type="term" value="F:hydrolase activity"/>
    <property type="evidence" value="ECO:0007669"/>
    <property type="project" value="UniProtKB-KW"/>
</dbReference>
<gene>
    <name evidence="4" type="ORF">ERL59_19605</name>
</gene>
<evidence type="ECO:0000256" key="3">
    <source>
        <dbReference type="PIRSR" id="PIRSR605502-1"/>
    </source>
</evidence>
<dbReference type="PANTHER" id="PTHR16222">
    <property type="entry name" value="ADP-RIBOSYLGLYCOHYDROLASE"/>
    <property type="match status" value="1"/>
</dbReference>
<evidence type="ECO:0000313" key="4">
    <source>
        <dbReference type="EMBL" id="NBI31142.1"/>
    </source>
</evidence>
<name>A0A6N9Q8G4_9BACL</name>
<proteinExistence type="inferred from homology"/>
<feature type="binding site" evidence="3">
    <location>
        <position position="267"/>
    </location>
    <ligand>
        <name>Mg(2+)</name>
        <dbReference type="ChEBI" id="CHEBI:18420"/>
        <label>1</label>
    </ligand>
</feature>
<feature type="binding site" evidence="3">
    <location>
        <position position="54"/>
    </location>
    <ligand>
        <name>Mg(2+)</name>
        <dbReference type="ChEBI" id="CHEBI:18420"/>
        <label>1</label>
    </ligand>
</feature>
<keyword evidence="5" id="KW-1185">Reference proteome</keyword>
<dbReference type="Proteomes" id="UP000448943">
    <property type="component" value="Unassembled WGS sequence"/>
</dbReference>
<sequence length="316" mass="35495">MLEKVTGGLFGFCVGDALGVPVEFVSRQSLKKKPVIDMRCYGTHNQPAGTWSDDSSLTFCLVESLCNGYNPFEIAQFFLKWLKNGYWTPHGKVFDIGQTTVNALYNFEMNMNPIHAGGKSIHDNGNGSLMRILPLAFYLRDCDESERHTKIHQVSSITHAHPRSLVACSIYVEFALNILMGFDQNESYLKMQKSIKSFFSGRVGFEEELMHFSQILEGDVSKLSEEDIESSGYVVHTLQASIWSFLTTYDYKNAVLKSINLGGDTDTTGAVTGGIAGLYYGFKDIPTNWTEQIVKKEEILDLINRFYEVVSQRSGH</sequence>
<dbReference type="SUPFAM" id="SSF101478">
    <property type="entry name" value="ADP-ribosylglycohydrolase"/>
    <property type="match status" value="1"/>
</dbReference>
<dbReference type="Gene3D" id="1.10.4080.10">
    <property type="entry name" value="ADP-ribosylation/Crystallin J1"/>
    <property type="match status" value="1"/>
</dbReference>
<evidence type="ECO:0000313" key="5">
    <source>
        <dbReference type="Proteomes" id="UP000448943"/>
    </source>
</evidence>
<dbReference type="InterPro" id="IPR005502">
    <property type="entry name" value="Ribosyl_crysJ1"/>
</dbReference>
<comment type="similarity">
    <text evidence="1">Belongs to the ADP-ribosylglycohydrolase family.</text>
</comment>
<keyword evidence="3" id="KW-0479">Metal-binding</keyword>
<dbReference type="InterPro" id="IPR050792">
    <property type="entry name" value="ADP-ribosylglycohydrolase"/>
</dbReference>
<dbReference type="Pfam" id="PF03747">
    <property type="entry name" value="ADP_ribosyl_GH"/>
    <property type="match status" value="1"/>
</dbReference>
<dbReference type="AlphaFoldDB" id="A0A6N9Q8G4"/>
<dbReference type="EMBL" id="SIJB01000061">
    <property type="protein sequence ID" value="NBI31142.1"/>
    <property type="molecule type" value="Genomic_DNA"/>
</dbReference>
<evidence type="ECO:0000256" key="2">
    <source>
        <dbReference type="ARBA" id="ARBA00022801"/>
    </source>
</evidence>
<feature type="binding site" evidence="3">
    <location>
        <position position="264"/>
    </location>
    <ligand>
        <name>Mg(2+)</name>
        <dbReference type="ChEBI" id="CHEBI:18420"/>
        <label>1</label>
    </ligand>
</feature>